<gene>
    <name evidence="1" type="ORF">V1264_008584</name>
</gene>
<organism evidence="1 2">
    <name type="scientific">Littorina saxatilis</name>
    <dbReference type="NCBI Taxonomy" id="31220"/>
    <lineage>
        <taxon>Eukaryota</taxon>
        <taxon>Metazoa</taxon>
        <taxon>Spiralia</taxon>
        <taxon>Lophotrochozoa</taxon>
        <taxon>Mollusca</taxon>
        <taxon>Gastropoda</taxon>
        <taxon>Caenogastropoda</taxon>
        <taxon>Littorinimorpha</taxon>
        <taxon>Littorinoidea</taxon>
        <taxon>Littorinidae</taxon>
        <taxon>Littorina</taxon>
    </lineage>
</organism>
<dbReference type="Proteomes" id="UP001374579">
    <property type="component" value="Unassembled WGS sequence"/>
</dbReference>
<comment type="caution">
    <text evidence="1">The sequence shown here is derived from an EMBL/GenBank/DDBJ whole genome shotgun (WGS) entry which is preliminary data.</text>
</comment>
<accession>A0AAN9ATD8</accession>
<name>A0AAN9ATD8_9CAEN</name>
<sequence>MVYCLEVYLEITNGKVYGDIYLTSLAYCPTEYDLFLTCWIQNLSLLKRGLGTDDLFIAWPRFYLQEIKTGQTIVWPKTIKLTLYQCYRMRKIVMDNYTVHPKIIHVTKGTPSHGVSMSTVGMNSHPVTISTFRDIIPKPLVSHPRHPLRQP</sequence>
<proteinExistence type="predicted"/>
<dbReference type="EMBL" id="JBAMIC010000021">
    <property type="protein sequence ID" value="KAK7092908.1"/>
    <property type="molecule type" value="Genomic_DNA"/>
</dbReference>
<protein>
    <submittedName>
        <fullName evidence="1">Uncharacterized protein</fullName>
    </submittedName>
</protein>
<keyword evidence="2" id="KW-1185">Reference proteome</keyword>
<evidence type="ECO:0000313" key="2">
    <source>
        <dbReference type="Proteomes" id="UP001374579"/>
    </source>
</evidence>
<evidence type="ECO:0000313" key="1">
    <source>
        <dbReference type="EMBL" id="KAK7092908.1"/>
    </source>
</evidence>
<dbReference type="AlphaFoldDB" id="A0AAN9ATD8"/>
<reference evidence="1 2" key="1">
    <citation type="submission" date="2024-02" db="EMBL/GenBank/DDBJ databases">
        <title>Chromosome-scale genome assembly of the rough periwinkle Littorina saxatilis.</title>
        <authorList>
            <person name="De Jode A."/>
            <person name="Faria R."/>
            <person name="Formenti G."/>
            <person name="Sims Y."/>
            <person name="Smith T.P."/>
            <person name="Tracey A."/>
            <person name="Wood J.M.D."/>
            <person name="Zagrodzka Z.B."/>
            <person name="Johannesson K."/>
            <person name="Butlin R.K."/>
            <person name="Leder E.H."/>
        </authorList>
    </citation>
    <scope>NUCLEOTIDE SEQUENCE [LARGE SCALE GENOMIC DNA]</scope>
    <source>
        <strain evidence="1">Snail1</strain>
        <tissue evidence="1">Muscle</tissue>
    </source>
</reference>